<dbReference type="PANTHER" id="PTHR33991">
    <property type="entry name" value="DNA REPAIR PROTEIN RECO"/>
    <property type="match status" value="1"/>
</dbReference>
<dbReference type="SUPFAM" id="SSF50249">
    <property type="entry name" value="Nucleic acid-binding proteins"/>
    <property type="match status" value="1"/>
</dbReference>
<dbReference type="NCBIfam" id="TIGR00613">
    <property type="entry name" value="reco"/>
    <property type="match status" value="1"/>
</dbReference>
<proteinExistence type="inferred from homology"/>
<dbReference type="InterPro" id="IPR003717">
    <property type="entry name" value="RecO"/>
</dbReference>
<evidence type="ECO:0000256" key="6">
    <source>
        <dbReference type="ARBA" id="ARBA00033409"/>
    </source>
</evidence>
<evidence type="ECO:0000313" key="8">
    <source>
        <dbReference type="EMBL" id="CAB4568114.1"/>
    </source>
</evidence>
<comment type="similarity">
    <text evidence="1">Belongs to the RecO family.</text>
</comment>
<dbReference type="Gene3D" id="2.40.50.140">
    <property type="entry name" value="Nucleic acid-binding proteins"/>
    <property type="match status" value="1"/>
</dbReference>
<protein>
    <recommendedName>
        <fullName evidence="2">DNA repair protein RecO</fullName>
    </recommendedName>
    <alternativeName>
        <fullName evidence="6">Recombination protein O</fullName>
    </alternativeName>
</protein>
<dbReference type="GO" id="GO:0006310">
    <property type="term" value="P:DNA recombination"/>
    <property type="evidence" value="ECO:0007669"/>
    <property type="project" value="UniProtKB-KW"/>
</dbReference>
<evidence type="ECO:0000256" key="2">
    <source>
        <dbReference type="ARBA" id="ARBA00021310"/>
    </source>
</evidence>
<dbReference type="GO" id="GO:0043590">
    <property type="term" value="C:bacterial nucleoid"/>
    <property type="evidence" value="ECO:0007669"/>
    <property type="project" value="TreeGrafter"/>
</dbReference>
<dbReference type="InterPro" id="IPR037278">
    <property type="entry name" value="ARFGAP/RecO"/>
</dbReference>
<dbReference type="HAMAP" id="MF_00201">
    <property type="entry name" value="RecO"/>
    <property type="match status" value="1"/>
</dbReference>
<dbReference type="InterPro" id="IPR042242">
    <property type="entry name" value="RecO_C"/>
</dbReference>
<dbReference type="Pfam" id="PF02565">
    <property type="entry name" value="RecO_C"/>
    <property type="match status" value="1"/>
</dbReference>
<sequence length="239" mass="26891">MSVYRDAAVVLGSYKFGEADRVVVLLTQNYGKVRAVAKGIRKTKSSIGARLEPMSHVDVSLRTGRDLDTIDQVRLIEPLQVLRSDFDRLRQGLSMVEAVNRITPDREPVPHLFEVLTRALHFLNQQSSPLLLASFFWRLISLEGGTPQLDECVDCNERENLCYFDVQQGGVHCGACRSGVPISESAIEILRWILGGRMNEALALEESIPVHEVNRLAMEAMEAHLERRLKSLGVFDRHL</sequence>
<dbReference type="InterPro" id="IPR022572">
    <property type="entry name" value="DNA_rep/recomb_RecO_N"/>
</dbReference>
<dbReference type="InterPro" id="IPR012340">
    <property type="entry name" value="NA-bd_OB-fold"/>
</dbReference>
<gene>
    <name evidence="8" type="ORF">UFOPK1572_01215</name>
</gene>
<organism evidence="8">
    <name type="scientific">freshwater metagenome</name>
    <dbReference type="NCBI Taxonomy" id="449393"/>
    <lineage>
        <taxon>unclassified sequences</taxon>
        <taxon>metagenomes</taxon>
        <taxon>ecological metagenomes</taxon>
    </lineage>
</organism>
<reference evidence="8" key="1">
    <citation type="submission" date="2020-05" db="EMBL/GenBank/DDBJ databases">
        <authorList>
            <person name="Chiriac C."/>
            <person name="Salcher M."/>
            <person name="Ghai R."/>
            <person name="Kavagutti S V."/>
        </authorList>
    </citation>
    <scope>NUCLEOTIDE SEQUENCE</scope>
</reference>
<evidence type="ECO:0000256" key="4">
    <source>
        <dbReference type="ARBA" id="ARBA00023172"/>
    </source>
</evidence>
<accession>A0A6J6DY41</accession>
<dbReference type="GO" id="GO:0006302">
    <property type="term" value="P:double-strand break repair"/>
    <property type="evidence" value="ECO:0007669"/>
    <property type="project" value="TreeGrafter"/>
</dbReference>
<evidence type="ECO:0000256" key="5">
    <source>
        <dbReference type="ARBA" id="ARBA00023204"/>
    </source>
</evidence>
<dbReference type="EMBL" id="CAEZTC010000175">
    <property type="protein sequence ID" value="CAB4568114.1"/>
    <property type="molecule type" value="Genomic_DNA"/>
</dbReference>
<keyword evidence="4" id="KW-0233">DNA recombination</keyword>
<evidence type="ECO:0000259" key="7">
    <source>
        <dbReference type="Pfam" id="PF11967"/>
    </source>
</evidence>
<dbReference type="Gene3D" id="1.20.1440.120">
    <property type="entry name" value="Recombination protein O, C-terminal domain"/>
    <property type="match status" value="1"/>
</dbReference>
<dbReference type="AlphaFoldDB" id="A0A6J6DY41"/>
<dbReference type="SUPFAM" id="SSF57863">
    <property type="entry name" value="ArfGap/RecO-like zinc finger"/>
    <property type="match status" value="1"/>
</dbReference>
<name>A0A6J6DY41_9ZZZZ</name>
<keyword evidence="3" id="KW-0227">DNA damage</keyword>
<dbReference type="PANTHER" id="PTHR33991:SF1">
    <property type="entry name" value="DNA REPAIR PROTEIN RECO"/>
    <property type="match status" value="1"/>
</dbReference>
<evidence type="ECO:0000256" key="1">
    <source>
        <dbReference type="ARBA" id="ARBA00007452"/>
    </source>
</evidence>
<dbReference type="Pfam" id="PF11967">
    <property type="entry name" value="RecO_N"/>
    <property type="match status" value="1"/>
</dbReference>
<keyword evidence="5" id="KW-0234">DNA repair</keyword>
<feature type="domain" description="DNA replication/recombination mediator RecO N-terminal" evidence="7">
    <location>
        <begin position="1"/>
        <end position="78"/>
    </location>
</feature>
<evidence type="ECO:0000256" key="3">
    <source>
        <dbReference type="ARBA" id="ARBA00022763"/>
    </source>
</evidence>